<organism evidence="6 7">
    <name type="scientific">Hungatella hathewayi</name>
    <dbReference type="NCBI Taxonomy" id="154046"/>
    <lineage>
        <taxon>Bacteria</taxon>
        <taxon>Bacillati</taxon>
        <taxon>Bacillota</taxon>
        <taxon>Clostridia</taxon>
        <taxon>Lachnospirales</taxon>
        <taxon>Lachnospiraceae</taxon>
        <taxon>Hungatella</taxon>
    </lineage>
</organism>
<evidence type="ECO:0000259" key="5">
    <source>
        <dbReference type="PROSITE" id="PS50975"/>
    </source>
</evidence>
<accession>A0A3E2WM73</accession>
<dbReference type="GeneID" id="93333807"/>
<evidence type="ECO:0000256" key="4">
    <source>
        <dbReference type="PROSITE-ProRule" id="PRU00409"/>
    </source>
</evidence>
<name>A0A3E2WM73_9FIRM</name>
<dbReference type="Proteomes" id="UP000261111">
    <property type="component" value="Unassembled WGS sequence"/>
</dbReference>
<dbReference type="GO" id="GO:0005524">
    <property type="term" value="F:ATP binding"/>
    <property type="evidence" value="ECO:0007669"/>
    <property type="project" value="UniProtKB-UniRule"/>
</dbReference>
<evidence type="ECO:0000313" key="6">
    <source>
        <dbReference type="EMBL" id="RGC28199.1"/>
    </source>
</evidence>
<dbReference type="PROSITE" id="PS50975">
    <property type="entry name" value="ATP_GRASP"/>
    <property type="match status" value="1"/>
</dbReference>
<dbReference type="EMBL" id="QVIA01000021">
    <property type="protein sequence ID" value="RGC28199.1"/>
    <property type="molecule type" value="Genomic_DNA"/>
</dbReference>
<keyword evidence="1" id="KW-0436">Ligase</keyword>
<evidence type="ECO:0000256" key="2">
    <source>
        <dbReference type="ARBA" id="ARBA00022741"/>
    </source>
</evidence>
<dbReference type="Gene3D" id="3.30.470.20">
    <property type="entry name" value="ATP-grasp fold, B domain"/>
    <property type="match status" value="1"/>
</dbReference>
<dbReference type="RefSeq" id="WP_025657812.1">
    <property type="nucleotide sequence ID" value="NZ_QVIA01000021.1"/>
</dbReference>
<dbReference type="SUPFAM" id="SSF56059">
    <property type="entry name" value="Glutathione synthetase ATP-binding domain-like"/>
    <property type="match status" value="1"/>
</dbReference>
<keyword evidence="2 4" id="KW-0547">Nucleotide-binding</keyword>
<evidence type="ECO:0000256" key="3">
    <source>
        <dbReference type="ARBA" id="ARBA00022840"/>
    </source>
</evidence>
<feature type="domain" description="ATP-grasp" evidence="5">
    <location>
        <begin position="110"/>
        <end position="303"/>
    </location>
</feature>
<dbReference type="InterPro" id="IPR013815">
    <property type="entry name" value="ATP_grasp_subdomain_1"/>
</dbReference>
<dbReference type="Gene3D" id="3.40.50.20">
    <property type="match status" value="1"/>
</dbReference>
<dbReference type="Gene3D" id="3.30.1490.20">
    <property type="entry name" value="ATP-grasp fold, A domain"/>
    <property type="match status" value="1"/>
</dbReference>
<dbReference type="GO" id="GO:0016874">
    <property type="term" value="F:ligase activity"/>
    <property type="evidence" value="ECO:0007669"/>
    <property type="project" value="UniProtKB-KW"/>
</dbReference>
<dbReference type="PANTHER" id="PTHR43585:SF2">
    <property type="entry name" value="ATP-GRASP ENZYME FSQD"/>
    <property type="match status" value="1"/>
</dbReference>
<dbReference type="Pfam" id="PF13535">
    <property type="entry name" value="ATP-grasp_4"/>
    <property type="match status" value="1"/>
</dbReference>
<dbReference type="GO" id="GO:0046872">
    <property type="term" value="F:metal ion binding"/>
    <property type="evidence" value="ECO:0007669"/>
    <property type="project" value="InterPro"/>
</dbReference>
<gene>
    <name evidence="6" type="ORF">DWX41_16860</name>
</gene>
<dbReference type="InterPro" id="IPR052032">
    <property type="entry name" value="ATP-dep_AA_Ligase"/>
</dbReference>
<evidence type="ECO:0000313" key="7">
    <source>
        <dbReference type="Proteomes" id="UP000261111"/>
    </source>
</evidence>
<comment type="caution">
    <text evidence="6">The sequence shown here is derived from an EMBL/GenBank/DDBJ whole genome shotgun (WGS) entry which is preliminary data.</text>
</comment>
<dbReference type="PANTHER" id="PTHR43585">
    <property type="entry name" value="FUMIPYRROLE BIOSYNTHESIS PROTEIN C"/>
    <property type="match status" value="1"/>
</dbReference>
<dbReference type="InterPro" id="IPR011761">
    <property type="entry name" value="ATP-grasp"/>
</dbReference>
<protein>
    <submittedName>
        <fullName evidence="6">ATP-grasp domain-containing protein</fullName>
    </submittedName>
</protein>
<evidence type="ECO:0000256" key="1">
    <source>
        <dbReference type="ARBA" id="ARBA00022598"/>
    </source>
</evidence>
<sequence>MITNNRIVIIGANEFQNQLIVKAKEMGLETHVFAWKCGDVGEKTADFFYPISITEKEKILKVCKKIKPIAVTSIASDLAVVTINFVAEKLGLVCNGIKTTKYTTNKFEMRKRLAESSLPVPQFACVNKTWSCEEIGDLEYPLIVKPTDRSGSRGVTKVFSKNDLNNAINYAYKYSFGGQVIIEEFISGEEYSCETISYNGEHKLLAITKKYTTGAPHFIETGHLEPAQIDDHLFEKIESLLEKALDALSITSGASHSEIKIDEDGNIGIIEIGARMGGDCIGSDLVYLSSGYDFLKMTIQTACGKQPDLERKHAPRYAGIRFLLNKNDLAQLRKIEKENPELIYRTWIDSEDERIVEDSSTRLGYFIISGNEINAIKCLFE</sequence>
<dbReference type="AlphaFoldDB" id="A0A3E2WM73"/>
<keyword evidence="3 4" id="KW-0067">ATP-binding</keyword>
<proteinExistence type="predicted"/>
<reference evidence="6 7" key="1">
    <citation type="submission" date="2018-08" db="EMBL/GenBank/DDBJ databases">
        <title>A genome reference for cultivated species of the human gut microbiota.</title>
        <authorList>
            <person name="Zou Y."/>
            <person name="Xue W."/>
            <person name="Luo G."/>
        </authorList>
    </citation>
    <scope>NUCLEOTIDE SEQUENCE [LARGE SCALE GENOMIC DNA]</scope>
    <source>
        <strain evidence="6 7">AF19-21</strain>
    </source>
</reference>